<evidence type="ECO:0000313" key="13">
    <source>
        <dbReference type="Proteomes" id="UP000094271"/>
    </source>
</evidence>
<evidence type="ECO:0000256" key="5">
    <source>
        <dbReference type="ARBA" id="ARBA00022989"/>
    </source>
</evidence>
<gene>
    <name evidence="9" type="primary">araQ_52</name>
    <name evidence="10" type="ORF">BEI59_11625</name>
    <name evidence="9" type="ORF">BEI61_02118</name>
    <name evidence="11" type="ORF">BEI63_17315</name>
</gene>
<name>A0A1E3AC99_9FIRM</name>
<feature type="domain" description="ABC transmembrane type-1" evidence="8">
    <location>
        <begin position="67"/>
        <end position="259"/>
    </location>
</feature>
<feature type="transmembrane region" description="Helical" evidence="7">
    <location>
        <begin position="135"/>
        <end position="158"/>
    </location>
</feature>
<evidence type="ECO:0000313" key="9">
    <source>
        <dbReference type="EMBL" id="ODM06229.1"/>
    </source>
</evidence>
<dbReference type="SUPFAM" id="SSF161098">
    <property type="entry name" value="MetI-like"/>
    <property type="match status" value="1"/>
</dbReference>
<dbReference type="CDD" id="cd06261">
    <property type="entry name" value="TM_PBP2"/>
    <property type="match status" value="1"/>
</dbReference>
<dbReference type="EMBL" id="MCGH01000002">
    <property type="protein sequence ID" value="ODM06229.1"/>
    <property type="molecule type" value="Genomic_DNA"/>
</dbReference>
<evidence type="ECO:0000313" key="12">
    <source>
        <dbReference type="Proteomes" id="UP000094067"/>
    </source>
</evidence>
<dbReference type="Proteomes" id="UP000094067">
    <property type="component" value="Unassembled WGS sequence"/>
</dbReference>
<dbReference type="Pfam" id="PF00528">
    <property type="entry name" value="BPD_transp_1"/>
    <property type="match status" value="1"/>
</dbReference>
<comment type="caution">
    <text evidence="9">The sequence shown here is derived from an EMBL/GenBank/DDBJ whole genome shotgun (WGS) entry which is preliminary data.</text>
</comment>
<reference evidence="10 13" key="3">
    <citation type="submission" date="2016-08" db="EMBL/GenBank/DDBJ databases">
        <authorList>
            <person name="Seilhamer J.J."/>
        </authorList>
    </citation>
    <scope>NUCLEOTIDE SEQUENCE [LARGE SCALE GENOMIC DNA]</scope>
    <source>
        <strain evidence="10 13">NML150140-1</strain>
    </source>
</reference>
<feature type="transmembrane region" description="Helical" evidence="7">
    <location>
        <begin position="103"/>
        <end position="123"/>
    </location>
</feature>
<organism evidence="9 12">
    <name type="scientific">Eisenbergiella tayi</name>
    <dbReference type="NCBI Taxonomy" id="1432052"/>
    <lineage>
        <taxon>Bacteria</taxon>
        <taxon>Bacillati</taxon>
        <taxon>Bacillota</taxon>
        <taxon>Clostridia</taxon>
        <taxon>Lachnospirales</taxon>
        <taxon>Lachnospiraceae</taxon>
        <taxon>Eisenbergiella</taxon>
    </lineage>
</organism>
<dbReference type="EMBL" id="MEHA01000007">
    <property type="protein sequence ID" value="ODR52155.1"/>
    <property type="molecule type" value="Genomic_DNA"/>
</dbReference>
<protein>
    <submittedName>
        <fullName evidence="9">L-arabinose transport system permease protein AraQ</fullName>
    </submittedName>
    <submittedName>
        <fullName evidence="10">Sugar ABC transporter permease</fullName>
    </submittedName>
</protein>
<dbReference type="Proteomes" id="UP000094271">
    <property type="component" value="Unassembled WGS sequence"/>
</dbReference>
<evidence type="ECO:0000256" key="4">
    <source>
        <dbReference type="ARBA" id="ARBA00022692"/>
    </source>
</evidence>
<evidence type="ECO:0000256" key="1">
    <source>
        <dbReference type="ARBA" id="ARBA00004651"/>
    </source>
</evidence>
<evidence type="ECO:0000259" key="8">
    <source>
        <dbReference type="PROSITE" id="PS50928"/>
    </source>
</evidence>
<reference evidence="9 12" key="1">
    <citation type="submission" date="2016-07" db="EMBL/GenBank/DDBJ databases">
        <title>Characterization of isolates of Eisenbergiella tayi derived from blood cultures, using whole genome sequencing.</title>
        <authorList>
            <person name="Burdz T."/>
            <person name="Wiebe D."/>
            <person name="Huynh C."/>
            <person name="Bernard K."/>
        </authorList>
    </citation>
    <scope>NUCLEOTIDE SEQUENCE [LARGE SCALE GENOMIC DNA]</scope>
    <source>
        <strain evidence="9 12">NML 110608</strain>
    </source>
</reference>
<dbReference type="Gene3D" id="1.10.3720.10">
    <property type="entry name" value="MetI-like"/>
    <property type="match status" value="1"/>
</dbReference>
<feature type="transmembrane region" description="Helical" evidence="7">
    <location>
        <begin position="179"/>
        <end position="204"/>
    </location>
</feature>
<feature type="transmembrane region" description="Helical" evidence="7">
    <location>
        <begin position="66"/>
        <end position="91"/>
    </location>
</feature>
<evidence type="ECO:0000313" key="10">
    <source>
        <dbReference type="EMBL" id="ODR52155.1"/>
    </source>
</evidence>
<dbReference type="PROSITE" id="PS50928">
    <property type="entry name" value="ABC_TM1"/>
    <property type="match status" value="1"/>
</dbReference>
<keyword evidence="14" id="KW-1185">Reference proteome</keyword>
<proteinExistence type="inferred from homology"/>
<evidence type="ECO:0000256" key="7">
    <source>
        <dbReference type="RuleBase" id="RU363032"/>
    </source>
</evidence>
<keyword evidence="6 7" id="KW-0472">Membrane</keyword>
<dbReference type="AlphaFoldDB" id="A0A1E3AC99"/>
<dbReference type="RefSeq" id="WP_069152252.1">
    <property type="nucleotide sequence ID" value="NZ_DBFYTW010000145.1"/>
</dbReference>
<dbReference type="EMBL" id="MEHD01000025">
    <property type="protein sequence ID" value="ODR54696.1"/>
    <property type="molecule type" value="Genomic_DNA"/>
</dbReference>
<keyword evidence="5 7" id="KW-1133">Transmembrane helix</keyword>
<comment type="subcellular location">
    <subcellularLocation>
        <location evidence="1 7">Cell membrane</location>
        <topology evidence="1 7">Multi-pass membrane protein</topology>
    </subcellularLocation>
</comment>
<dbReference type="PANTHER" id="PTHR43744">
    <property type="entry name" value="ABC TRANSPORTER PERMEASE PROTEIN MG189-RELATED-RELATED"/>
    <property type="match status" value="1"/>
</dbReference>
<keyword evidence="3" id="KW-1003">Cell membrane</keyword>
<comment type="similarity">
    <text evidence="7">Belongs to the binding-protein-dependent transport system permease family.</text>
</comment>
<dbReference type="GO" id="GO:0055085">
    <property type="term" value="P:transmembrane transport"/>
    <property type="evidence" value="ECO:0007669"/>
    <property type="project" value="InterPro"/>
</dbReference>
<evidence type="ECO:0000256" key="6">
    <source>
        <dbReference type="ARBA" id="ARBA00023136"/>
    </source>
</evidence>
<evidence type="ECO:0000256" key="3">
    <source>
        <dbReference type="ARBA" id="ARBA00022475"/>
    </source>
</evidence>
<dbReference type="InterPro" id="IPR000515">
    <property type="entry name" value="MetI-like"/>
</dbReference>
<dbReference type="GO" id="GO:0005886">
    <property type="term" value="C:plasma membrane"/>
    <property type="evidence" value="ECO:0007669"/>
    <property type="project" value="UniProtKB-SubCell"/>
</dbReference>
<dbReference type="Proteomes" id="UP000094869">
    <property type="component" value="Unassembled WGS sequence"/>
</dbReference>
<feature type="transmembrane region" description="Helical" evidence="7">
    <location>
        <begin position="238"/>
        <end position="259"/>
    </location>
</feature>
<reference evidence="11 14" key="2">
    <citation type="submission" date="2016-08" db="EMBL/GenBank/DDBJ databases">
        <title>Characterization of Isolates of Eisenbergiella tayi Derived from Blood Cultures, Using Whole Genome Sequencing.</title>
        <authorList>
            <person name="Bernier A.-M."/>
            <person name="Burdz T."/>
            <person name="Wiebe D."/>
            <person name="Bernard K."/>
        </authorList>
    </citation>
    <scope>NUCLEOTIDE SEQUENCE [LARGE SCALE GENOMIC DNA]</scope>
    <source>
        <strain evidence="11 14">NML120146</strain>
    </source>
</reference>
<keyword evidence="4 7" id="KW-0812">Transmembrane</keyword>
<evidence type="ECO:0000256" key="2">
    <source>
        <dbReference type="ARBA" id="ARBA00022448"/>
    </source>
</evidence>
<feature type="transmembrane region" description="Helical" evidence="7">
    <location>
        <begin position="12"/>
        <end position="32"/>
    </location>
</feature>
<evidence type="ECO:0000313" key="11">
    <source>
        <dbReference type="EMBL" id="ODR54696.1"/>
    </source>
</evidence>
<sequence length="274" mass="30268">MKKILNSCRYLAIILICLLCLTPFLILLILSLNTPQRNFYEGHMLIPDFYFANFAMGWEKSNIGRAMVNSGIITLEAVLLIVLLGSMAGFAIARFPIKMNKGIFSVLLCCMMVPGIINTVPLYTLMIKINAVNTLWGMACVCATTALPQAVFVFTGFIKALPKEVEEAAVIDGCSWTRVFWNIDFPLLKPSISAVVILNAFGIWNNYSQAVFFLQDSRKHNVPQALSVYFQQFAGAKWNLMAATAVIAVIPVVAAFLLFQKNLMHGLTDGALKG</sequence>
<keyword evidence="2 7" id="KW-0813">Transport</keyword>
<dbReference type="InterPro" id="IPR035906">
    <property type="entry name" value="MetI-like_sf"/>
</dbReference>
<dbReference type="OrthoDB" id="9794684at2"/>
<accession>A0A1E3AC99</accession>
<dbReference type="PANTHER" id="PTHR43744:SF12">
    <property type="entry name" value="ABC TRANSPORTER PERMEASE PROTEIN MG189-RELATED"/>
    <property type="match status" value="1"/>
</dbReference>
<evidence type="ECO:0000313" key="14">
    <source>
        <dbReference type="Proteomes" id="UP000094869"/>
    </source>
</evidence>